<dbReference type="EMBL" id="BMVP01000002">
    <property type="protein sequence ID" value="GHB49069.1"/>
    <property type="molecule type" value="Genomic_DNA"/>
</dbReference>
<sequence length="59" mass="6149">MGRLTFRPHPAGGEGRAGVKRGPGLWEQAPGPARPRQSVGYSGNFAASAETRALRDSAS</sequence>
<comment type="caution">
    <text evidence="2">The sequence shown here is derived from an EMBL/GenBank/DDBJ whole genome shotgun (WGS) entry which is preliminary data.</text>
</comment>
<accession>A0ABQ3EPC8</accession>
<keyword evidence="3" id="KW-1185">Reference proteome</keyword>
<protein>
    <submittedName>
        <fullName evidence="2">Uncharacterized protein</fullName>
    </submittedName>
</protein>
<feature type="region of interest" description="Disordered" evidence="1">
    <location>
        <begin position="1"/>
        <end position="42"/>
    </location>
</feature>
<evidence type="ECO:0000313" key="2">
    <source>
        <dbReference type="EMBL" id="GHB49069.1"/>
    </source>
</evidence>
<gene>
    <name evidence="2" type="ORF">GCM10010347_18700</name>
</gene>
<evidence type="ECO:0000313" key="3">
    <source>
        <dbReference type="Proteomes" id="UP000642673"/>
    </source>
</evidence>
<proteinExistence type="predicted"/>
<organism evidence="2 3">
    <name type="scientific">Streptomyces cirratus</name>
    <dbReference type="NCBI Taxonomy" id="68187"/>
    <lineage>
        <taxon>Bacteria</taxon>
        <taxon>Bacillati</taxon>
        <taxon>Actinomycetota</taxon>
        <taxon>Actinomycetes</taxon>
        <taxon>Kitasatosporales</taxon>
        <taxon>Streptomycetaceae</taxon>
        <taxon>Streptomyces</taxon>
    </lineage>
</organism>
<reference evidence="3" key="1">
    <citation type="journal article" date="2019" name="Int. J. Syst. Evol. Microbiol.">
        <title>The Global Catalogue of Microorganisms (GCM) 10K type strain sequencing project: providing services to taxonomists for standard genome sequencing and annotation.</title>
        <authorList>
            <consortium name="The Broad Institute Genomics Platform"/>
            <consortium name="The Broad Institute Genome Sequencing Center for Infectious Disease"/>
            <person name="Wu L."/>
            <person name="Ma J."/>
        </authorList>
    </citation>
    <scope>NUCLEOTIDE SEQUENCE [LARGE SCALE GENOMIC DNA]</scope>
    <source>
        <strain evidence="3">JCM 4738</strain>
    </source>
</reference>
<name>A0ABQ3EPC8_9ACTN</name>
<dbReference type="Proteomes" id="UP000642673">
    <property type="component" value="Unassembled WGS sequence"/>
</dbReference>
<evidence type="ECO:0000256" key="1">
    <source>
        <dbReference type="SAM" id="MobiDB-lite"/>
    </source>
</evidence>